<evidence type="ECO:0000256" key="3">
    <source>
        <dbReference type="ARBA" id="ARBA00022840"/>
    </source>
</evidence>
<dbReference type="Gramene" id="Manes.02G060600.4.v8.1">
    <property type="protein sequence ID" value="Manes.02G060600.4.v8.1.CDS"/>
    <property type="gene ID" value="Manes.02G060600.v8.1"/>
</dbReference>
<evidence type="ECO:0000313" key="6">
    <source>
        <dbReference type="EMBL" id="OAY56977.1"/>
    </source>
</evidence>
<dbReference type="PROSITE" id="PS50011">
    <property type="entry name" value="PROTEIN_KINASE_DOM"/>
    <property type="match status" value="1"/>
</dbReference>
<dbReference type="GO" id="GO:0004674">
    <property type="term" value="F:protein serine/threonine kinase activity"/>
    <property type="evidence" value="ECO:0007669"/>
    <property type="project" value="UniProtKB-KW"/>
</dbReference>
<dbReference type="Proteomes" id="UP000091857">
    <property type="component" value="Chromosome 2"/>
</dbReference>
<organism evidence="6 7">
    <name type="scientific">Manihot esculenta</name>
    <name type="common">Cassava</name>
    <name type="synonym">Jatropha manihot</name>
    <dbReference type="NCBI Taxonomy" id="3983"/>
    <lineage>
        <taxon>Eukaryota</taxon>
        <taxon>Viridiplantae</taxon>
        <taxon>Streptophyta</taxon>
        <taxon>Embryophyta</taxon>
        <taxon>Tracheophyta</taxon>
        <taxon>Spermatophyta</taxon>
        <taxon>Magnoliopsida</taxon>
        <taxon>eudicotyledons</taxon>
        <taxon>Gunneridae</taxon>
        <taxon>Pentapetalae</taxon>
        <taxon>rosids</taxon>
        <taxon>fabids</taxon>
        <taxon>Malpighiales</taxon>
        <taxon>Euphorbiaceae</taxon>
        <taxon>Crotonoideae</taxon>
        <taxon>Manihoteae</taxon>
        <taxon>Manihot</taxon>
    </lineage>
</organism>
<gene>
    <name evidence="6" type="ORF">MANES_02G060600v8</name>
</gene>
<sequence>MVDGSDLVIIGVSAGLALGILIASLVFFGIRWYKNRAHLRQCANERSLTTLPIRVNGLETSTDFSASVTNSITIHQSEQPQKSSQFFWWNHHNKDRFTSTSGILRYSYKDIQKATQNFTTILGQGSFGPVYKAVMPGGVVAVKVLASNSKQGEKEFQTEVSLLGRLHHRNLVNLLGYCIDKGQRMLIYEFMSNGSLANLLYNVEELVLGWEERLQVALDISHGIEYLHEGAVPPVIHRDLKSANILLDQSMRAKVADFGLSKEEAYDGRNSGLKGTYGYIDPVYMTTNKFTMKSDIYSFGIIMFELITAIHPQQNLMEYINLAAMSPDGVDEILDKQLAGECNIEEVRELAAIAHKCLHKSQRKRPSIGEVSQAILKIKQRRLVKEDTMSFGSRDFSRAASRIEDQHVELTKMTSIKESS</sequence>
<proteinExistence type="predicted"/>
<keyword evidence="4" id="KW-0812">Transmembrane</keyword>
<accession>A0A2C9WCV4</accession>
<dbReference type="STRING" id="3983.A0A2C9WCV4"/>
<dbReference type="SUPFAM" id="SSF56112">
    <property type="entry name" value="Protein kinase-like (PK-like)"/>
    <property type="match status" value="1"/>
</dbReference>
<protein>
    <recommendedName>
        <fullName evidence="5">Protein kinase domain-containing protein</fullName>
    </recommendedName>
</protein>
<keyword evidence="1" id="KW-0418">Kinase</keyword>
<dbReference type="SMART" id="SM00220">
    <property type="entry name" value="S_TKc"/>
    <property type="match status" value="1"/>
</dbReference>
<dbReference type="GO" id="GO:0004672">
    <property type="term" value="F:protein kinase activity"/>
    <property type="evidence" value="ECO:0000318"/>
    <property type="project" value="GO_Central"/>
</dbReference>
<dbReference type="InterPro" id="IPR001245">
    <property type="entry name" value="Ser-Thr/Tyr_kinase_cat_dom"/>
</dbReference>
<dbReference type="CDD" id="cd14066">
    <property type="entry name" value="STKc_IRAK"/>
    <property type="match status" value="1"/>
</dbReference>
<keyword evidence="1" id="KW-0808">Transferase</keyword>
<dbReference type="Gene3D" id="1.10.510.10">
    <property type="entry name" value="Transferase(Phosphotransferase) domain 1"/>
    <property type="match status" value="1"/>
</dbReference>
<dbReference type="GO" id="GO:0005524">
    <property type="term" value="F:ATP binding"/>
    <property type="evidence" value="ECO:0007669"/>
    <property type="project" value="UniProtKB-KW"/>
</dbReference>
<dbReference type="FunFam" id="1.10.510.10:FF:000496">
    <property type="entry name" value="Calcium/calmodulin-regulated receptor-like kinase 2"/>
    <property type="match status" value="1"/>
</dbReference>
<dbReference type="PROSITE" id="PS00108">
    <property type="entry name" value="PROTEIN_KINASE_ST"/>
    <property type="match status" value="1"/>
</dbReference>
<reference evidence="7" key="1">
    <citation type="journal article" date="2016" name="Nat. Biotechnol.">
        <title>Sequencing wild and cultivated cassava and related species reveals extensive interspecific hybridization and genetic diversity.</title>
        <authorList>
            <person name="Bredeson J.V."/>
            <person name="Lyons J.B."/>
            <person name="Prochnik S.E."/>
            <person name="Wu G.A."/>
            <person name="Ha C.M."/>
            <person name="Edsinger-Gonzales E."/>
            <person name="Grimwood J."/>
            <person name="Schmutz J."/>
            <person name="Rabbi I.Y."/>
            <person name="Egesi C."/>
            <person name="Nauluvula P."/>
            <person name="Lebot V."/>
            <person name="Ndunguru J."/>
            <person name="Mkamilo G."/>
            <person name="Bart R.S."/>
            <person name="Setter T.L."/>
            <person name="Gleadow R.M."/>
            <person name="Kulakow P."/>
            <person name="Ferguson M.E."/>
            <person name="Rounsley S."/>
            <person name="Rokhsar D.S."/>
        </authorList>
    </citation>
    <scope>NUCLEOTIDE SEQUENCE [LARGE SCALE GENOMIC DNA]</scope>
    <source>
        <strain evidence="7">cv. AM560-2</strain>
    </source>
</reference>
<evidence type="ECO:0000313" key="7">
    <source>
        <dbReference type="Proteomes" id="UP000091857"/>
    </source>
</evidence>
<dbReference type="OMA" id="WWNHQNK"/>
<evidence type="ECO:0000256" key="4">
    <source>
        <dbReference type="SAM" id="Phobius"/>
    </source>
</evidence>
<evidence type="ECO:0000256" key="2">
    <source>
        <dbReference type="ARBA" id="ARBA00022741"/>
    </source>
</evidence>
<keyword evidence="7" id="KW-1185">Reference proteome</keyword>
<name>A0A2C9WCV4_MANES</name>
<dbReference type="Gramene" id="Manes.02G060600.2.v8.1">
    <property type="protein sequence ID" value="Manes.02G060600.2.v8.1.CDS"/>
    <property type="gene ID" value="Manes.02G060600.v8.1"/>
</dbReference>
<evidence type="ECO:0000259" key="5">
    <source>
        <dbReference type="PROSITE" id="PS50011"/>
    </source>
</evidence>
<dbReference type="PANTHER" id="PTHR47989">
    <property type="entry name" value="OS01G0750732 PROTEIN"/>
    <property type="match status" value="1"/>
</dbReference>
<keyword evidence="4" id="KW-0472">Membrane</keyword>
<feature type="domain" description="Protein kinase" evidence="5">
    <location>
        <begin position="116"/>
        <end position="376"/>
    </location>
</feature>
<comment type="caution">
    <text evidence="6">The sequence shown here is derived from an EMBL/GenBank/DDBJ whole genome shotgun (WGS) entry which is preliminary data.</text>
</comment>
<dbReference type="InterPro" id="IPR000719">
    <property type="entry name" value="Prot_kinase_dom"/>
</dbReference>
<dbReference type="Gramene" id="Manes.02G060600.3.v8.1">
    <property type="protein sequence ID" value="Manes.02G060600.3.v8.1.CDS"/>
    <property type="gene ID" value="Manes.02G060600.v8.1"/>
</dbReference>
<keyword evidence="3" id="KW-0067">ATP-binding</keyword>
<dbReference type="InterPro" id="IPR008271">
    <property type="entry name" value="Ser/Thr_kinase_AS"/>
</dbReference>
<keyword evidence="4" id="KW-1133">Transmembrane helix</keyword>
<dbReference type="OrthoDB" id="4062651at2759"/>
<dbReference type="AlphaFoldDB" id="A0A2C9WCV4"/>
<keyword evidence="2" id="KW-0547">Nucleotide-binding</keyword>
<dbReference type="PANTHER" id="PTHR47989:SF43">
    <property type="entry name" value="CALCIUM_CALMODULIN-REGULATED RECEPTOR-LIKE KINASE 2"/>
    <property type="match status" value="1"/>
</dbReference>
<feature type="transmembrane region" description="Helical" evidence="4">
    <location>
        <begin position="6"/>
        <end position="30"/>
    </location>
</feature>
<dbReference type="FunFam" id="3.30.200.20:FF:000274">
    <property type="entry name" value="Calcium/calmodulin-regulated receptor-like kinase 1"/>
    <property type="match status" value="1"/>
</dbReference>
<keyword evidence="1" id="KW-0723">Serine/threonine-protein kinase</keyword>
<evidence type="ECO:0000256" key="1">
    <source>
        <dbReference type="ARBA" id="ARBA00022527"/>
    </source>
</evidence>
<dbReference type="Gene3D" id="3.30.200.20">
    <property type="entry name" value="Phosphorylase Kinase, domain 1"/>
    <property type="match status" value="1"/>
</dbReference>
<dbReference type="Pfam" id="PF07714">
    <property type="entry name" value="PK_Tyr_Ser-Thr"/>
    <property type="match status" value="1"/>
</dbReference>
<dbReference type="InterPro" id="IPR011009">
    <property type="entry name" value="Kinase-like_dom_sf"/>
</dbReference>
<dbReference type="EMBL" id="CM004388">
    <property type="protein sequence ID" value="OAY56977.1"/>
    <property type="molecule type" value="Genomic_DNA"/>
</dbReference>